<dbReference type="InterPro" id="IPR036533">
    <property type="entry name" value="BAG_dom_sf"/>
</dbReference>
<evidence type="ECO:0000256" key="1">
    <source>
        <dbReference type="SAM" id="MobiDB-lite"/>
    </source>
</evidence>
<evidence type="ECO:0000313" key="4">
    <source>
        <dbReference type="Proteomes" id="UP000092555"/>
    </source>
</evidence>
<feature type="domain" description="BAG" evidence="2">
    <location>
        <begin position="110"/>
        <end position="195"/>
    </location>
</feature>
<dbReference type="PROSITE" id="PS51035">
    <property type="entry name" value="BAG"/>
    <property type="match status" value="1"/>
</dbReference>
<evidence type="ECO:0000259" key="2">
    <source>
        <dbReference type="PROSITE" id="PS51035"/>
    </source>
</evidence>
<proteinExistence type="predicted"/>
<reference evidence="3 4" key="1">
    <citation type="submission" date="2016-05" db="EMBL/GenBank/DDBJ databases">
        <title>Comparative genomics of biotechnologically important yeasts.</title>
        <authorList>
            <consortium name="DOE Joint Genome Institute"/>
            <person name="Riley R."/>
            <person name="Haridas S."/>
            <person name="Wolfe K.H."/>
            <person name="Lopes M.R."/>
            <person name="Hittinger C.T."/>
            <person name="Goker M."/>
            <person name="Salamov A."/>
            <person name="Wisecaver J."/>
            <person name="Long T.M."/>
            <person name="Aerts A.L."/>
            <person name="Barry K."/>
            <person name="Choi C."/>
            <person name="Clum A."/>
            <person name="Coughlan A.Y."/>
            <person name="Deshpande S."/>
            <person name="Douglass A.P."/>
            <person name="Hanson S.J."/>
            <person name="Klenk H.-P."/>
            <person name="LaButti K."/>
            <person name="Lapidus A."/>
            <person name="Lindquist E."/>
            <person name="Lipzen A."/>
            <person name="Meier-kolthoff J.P."/>
            <person name="Ohm R.A."/>
            <person name="Otillar R.P."/>
            <person name="Pangilinan J."/>
            <person name="Peng Y."/>
            <person name="Rokas A."/>
            <person name="Rosa C.A."/>
            <person name="Scheuner C."/>
            <person name="Sibirny A.A."/>
            <person name="Slot J.C."/>
            <person name="Stielow J.B."/>
            <person name="Sun H."/>
            <person name="Kurtzman C.P."/>
            <person name="Blackwell M."/>
            <person name="Grigoriev I.V."/>
            <person name="Jeffries T.W."/>
        </authorList>
    </citation>
    <scope>NUCLEOTIDE SEQUENCE [LARGE SCALE GENOMIC DNA]</scope>
    <source>
        <strain evidence="3 4">NRRL YB-4993</strain>
    </source>
</reference>
<dbReference type="AlphaFoldDB" id="A0A1A0HER3"/>
<name>A0A1A0HER3_9ASCO</name>
<dbReference type="GeneID" id="30031771"/>
<organism evidence="3 4">
    <name type="scientific">Metschnikowia bicuspidata var. bicuspidata NRRL YB-4993</name>
    <dbReference type="NCBI Taxonomy" id="869754"/>
    <lineage>
        <taxon>Eukaryota</taxon>
        <taxon>Fungi</taxon>
        <taxon>Dikarya</taxon>
        <taxon>Ascomycota</taxon>
        <taxon>Saccharomycotina</taxon>
        <taxon>Pichiomycetes</taxon>
        <taxon>Metschnikowiaceae</taxon>
        <taxon>Metschnikowia</taxon>
    </lineage>
</organism>
<dbReference type="Pfam" id="PF02179">
    <property type="entry name" value="BAG"/>
    <property type="match status" value="1"/>
</dbReference>
<gene>
    <name evidence="3" type="ORF">METBIDRAFT_77963</name>
</gene>
<dbReference type="InterPro" id="IPR003103">
    <property type="entry name" value="BAG_domain"/>
</dbReference>
<dbReference type="SMART" id="SM00264">
    <property type="entry name" value="BAG"/>
    <property type="match status" value="1"/>
</dbReference>
<dbReference type="STRING" id="869754.A0A1A0HER3"/>
<dbReference type="OrthoDB" id="417450at2759"/>
<dbReference type="GO" id="GO:0051087">
    <property type="term" value="F:protein-folding chaperone binding"/>
    <property type="evidence" value="ECO:0007669"/>
    <property type="project" value="InterPro"/>
</dbReference>
<accession>A0A1A0HER3</accession>
<evidence type="ECO:0000313" key="3">
    <source>
        <dbReference type="EMBL" id="OBA22614.1"/>
    </source>
</evidence>
<dbReference type="RefSeq" id="XP_018713110.1">
    <property type="nucleotide sequence ID" value="XM_018858795.1"/>
</dbReference>
<dbReference type="EMBL" id="LXTC01000002">
    <property type="protein sequence ID" value="OBA22614.1"/>
    <property type="molecule type" value="Genomic_DNA"/>
</dbReference>
<dbReference type="Proteomes" id="UP000092555">
    <property type="component" value="Unassembled WGS sequence"/>
</dbReference>
<sequence>MENLSTHFAQARGSVADTLSQLYARFEHHVPENIEHSVRQYIANISGTTREELFSDIRSLQFTPATVTLALVMMPTIFLAQRLVSSGSSNQAAGKRSKTKKKKPSKAKVANKEIQRILDHVEETYVPQIDSYIEHYAEMSEDDKQYKFKYFEEMLLKELMNLDNVDVVGNDVLRDNRKKVIRFIQDHQRRLDNFKKEAPDSR</sequence>
<dbReference type="SUPFAM" id="SSF63491">
    <property type="entry name" value="BAG domain"/>
    <property type="match status" value="1"/>
</dbReference>
<keyword evidence="4" id="KW-1185">Reference proteome</keyword>
<feature type="region of interest" description="Disordered" evidence="1">
    <location>
        <begin position="89"/>
        <end position="109"/>
    </location>
</feature>
<comment type="caution">
    <text evidence="3">The sequence shown here is derived from an EMBL/GenBank/DDBJ whole genome shotgun (WGS) entry which is preliminary data.</text>
</comment>
<protein>
    <submittedName>
        <fullName evidence="3">BAG domain-containing protein</fullName>
    </submittedName>
</protein>
<feature type="compositionally biased region" description="Basic residues" evidence="1">
    <location>
        <begin position="95"/>
        <end position="106"/>
    </location>
</feature>
<dbReference type="Gene3D" id="1.20.58.120">
    <property type="entry name" value="BAG domain"/>
    <property type="match status" value="1"/>
</dbReference>